<dbReference type="EMBL" id="LAOA01000027">
    <property type="protein sequence ID" value="KJV76179.1"/>
    <property type="molecule type" value="Genomic_DNA"/>
</dbReference>
<evidence type="ECO:0000313" key="2">
    <source>
        <dbReference type="Proteomes" id="UP000033671"/>
    </source>
</evidence>
<reference evidence="1 2" key="1">
    <citation type="submission" date="2015-01" db="EMBL/GenBank/DDBJ databases">
        <title>Genome Sequencing of Rickettsiales.</title>
        <authorList>
            <person name="Daugherty S.C."/>
            <person name="Su Q."/>
            <person name="Abolude K."/>
            <person name="Beier-Sexton M."/>
            <person name="Carlyon J.A."/>
            <person name="Carter R."/>
            <person name="Day N.P."/>
            <person name="Dumler S.J."/>
            <person name="Dyachenko V."/>
            <person name="Godinez A."/>
            <person name="Kurtti T.J."/>
            <person name="Lichay M."/>
            <person name="Mullins K.E."/>
            <person name="Ott S."/>
            <person name="Pappas-Brown V."/>
            <person name="Paris D.H."/>
            <person name="Patel P."/>
            <person name="Richards A.L."/>
            <person name="Sadzewicz L."/>
            <person name="Sears K."/>
            <person name="Seidman D."/>
            <person name="Sengamalay N."/>
            <person name="Stenos J."/>
            <person name="Tallon L.J."/>
            <person name="Vincent G."/>
            <person name="Fraser C.M."/>
            <person name="Munderloh U."/>
            <person name="Dunning-Hotopp J.C."/>
        </authorList>
    </citation>
    <scope>NUCLEOTIDE SEQUENCE [LARGE SCALE GENOMIC DNA]</scope>
    <source>
        <strain evidence="1 2">TA716</strain>
    </source>
</reference>
<name>A0A0F3PAB1_ORITS</name>
<dbReference type="SUPFAM" id="SSF53474">
    <property type="entry name" value="alpha/beta-Hydrolases"/>
    <property type="match status" value="1"/>
</dbReference>
<evidence type="ECO:0000313" key="1">
    <source>
        <dbReference type="EMBL" id="KJV76179.1"/>
    </source>
</evidence>
<dbReference type="Proteomes" id="UP000033671">
    <property type="component" value="Unassembled WGS sequence"/>
</dbReference>
<proteinExistence type="predicted"/>
<organism evidence="1 2">
    <name type="scientific">Orientia tsutsugamushi str. TA716</name>
    <dbReference type="NCBI Taxonomy" id="1359175"/>
    <lineage>
        <taxon>Bacteria</taxon>
        <taxon>Pseudomonadati</taxon>
        <taxon>Pseudomonadota</taxon>
        <taxon>Alphaproteobacteria</taxon>
        <taxon>Rickettsiales</taxon>
        <taxon>Rickettsiaceae</taxon>
        <taxon>Rickettsieae</taxon>
        <taxon>Orientia</taxon>
    </lineage>
</organism>
<dbReference type="AlphaFoldDB" id="A0A0F3PAB1"/>
<dbReference type="RefSeq" id="WP_045917005.1">
    <property type="nucleotide sequence ID" value="NZ_LAOA01000027.1"/>
</dbReference>
<comment type="caution">
    <text evidence="1">The sequence shown here is derived from an EMBL/GenBank/DDBJ whole genome shotgun (WGS) entry which is preliminary data.</text>
</comment>
<dbReference type="Gene3D" id="3.40.50.1820">
    <property type="entry name" value="alpha/beta hydrolase"/>
    <property type="match status" value="1"/>
</dbReference>
<dbReference type="PATRIC" id="fig|1359175.3.peg.1704"/>
<dbReference type="InterPro" id="IPR029058">
    <property type="entry name" value="AB_hydrolase_fold"/>
</dbReference>
<gene>
    <name evidence="1" type="ORF">OTSTA716_0898</name>
</gene>
<accession>A0A0F3PAB1</accession>
<sequence length="397" mass="44045">MPINQSLKLTVCNHKFIYQAIRLAYKVGYSTYGERLKETEKAIKGTGWKILCNSADYKDTHKCGYKAVAFINEQTKEIHVATAGTDPKSVHDLKDDVQGVYGHGYISKIKPMKAFIDKVVNKINAEGYKYTTSGHSLGAVVSDLTAAEIVSRNLKLIESTTFDNPGSHPALEYATKNKFFSNEAREKIYSFAKYCKVINAVPNLINETNDQLATTQPKLALPKNDFGNGYISCVAENVRKLCKPLSATENMLNCYFGFNKVSGVLHKMSEAVNSAADLLKKVSVTAHSHGLSNFEDCKILDVKDRGNNAVELDSTEAEKLYNVCSTGNDGVLVESKNTEKDLASFVVYDAYRYSDIRTPIYEAEHQSLTSFVCYDHVSTDGFDQINGVCTDWSTEVD</sequence>
<protein>
    <submittedName>
        <fullName evidence="1">Lipase family protein</fullName>
    </submittedName>
</protein>